<dbReference type="InterPro" id="IPR056736">
    <property type="entry name" value="SUS_EPBD"/>
</dbReference>
<reference evidence="13" key="1">
    <citation type="journal article" date="2013" name="Nat. Genet.">
        <title>The Capsella rubella genome and the genomic consequences of rapid mating system evolution.</title>
        <authorList>
            <person name="Slotte T."/>
            <person name="Hazzouri K.M."/>
            <person name="Agren J.A."/>
            <person name="Koenig D."/>
            <person name="Maumus F."/>
            <person name="Guo Y.L."/>
            <person name="Steige K."/>
            <person name="Platts A.E."/>
            <person name="Escobar J.S."/>
            <person name="Newman L.K."/>
            <person name="Wang W."/>
            <person name="Mandakova T."/>
            <person name="Vello E."/>
            <person name="Smith L.M."/>
            <person name="Henz S.R."/>
            <person name="Steffen J."/>
            <person name="Takuno S."/>
            <person name="Brandvain Y."/>
            <person name="Coop G."/>
            <person name="Andolfatto P."/>
            <person name="Hu T.T."/>
            <person name="Blanchette M."/>
            <person name="Clark R.M."/>
            <person name="Quesneville H."/>
            <person name="Nordborg M."/>
            <person name="Gaut B.S."/>
            <person name="Lysak M.A."/>
            <person name="Jenkins J."/>
            <person name="Grimwood J."/>
            <person name="Chapman J."/>
            <person name="Prochnik S."/>
            <person name="Shu S."/>
            <person name="Rokhsar D."/>
            <person name="Schmutz J."/>
            <person name="Weigel D."/>
            <person name="Wright S.I."/>
        </authorList>
    </citation>
    <scope>NUCLEOTIDE SEQUENCE [LARGE SCALE GENOMIC DNA]</scope>
    <source>
        <strain evidence="13">cv. Monte Gargano</strain>
    </source>
</reference>
<evidence type="ECO:0000256" key="5">
    <source>
        <dbReference type="ARBA" id="ARBA00049030"/>
    </source>
</evidence>
<evidence type="ECO:0000256" key="3">
    <source>
        <dbReference type="ARBA" id="ARBA00022676"/>
    </source>
</evidence>
<dbReference type="EC" id="2.4.1.13" evidence="2 6"/>
<dbReference type="InterPro" id="IPR001296">
    <property type="entry name" value="Glyco_trans_1"/>
</dbReference>
<evidence type="ECO:0000313" key="12">
    <source>
        <dbReference type="EMBL" id="EOA19985.1"/>
    </source>
</evidence>
<dbReference type="Pfam" id="PF24861">
    <property type="entry name" value="SUS_N"/>
    <property type="match status" value="1"/>
</dbReference>
<dbReference type="Proteomes" id="UP000029121">
    <property type="component" value="Unassembled WGS sequence"/>
</dbReference>
<evidence type="ECO:0000256" key="6">
    <source>
        <dbReference type="RuleBase" id="RU280817"/>
    </source>
</evidence>
<proteinExistence type="inferred from homology"/>
<keyword evidence="13" id="KW-1185">Reference proteome</keyword>
<keyword evidence="7" id="KW-0175">Coiled coil</keyword>
<dbReference type="GO" id="GO:0005985">
    <property type="term" value="P:sucrose metabolic process"/>
    <property type="evidence" value="ECO:0007669"/>
    <property type="project" value="InterPro"/>
</dbReference>
<evidence type="ECO:0000256" key="7">
    <source>
        <dbReference type="SAM" id="Coils"/>
    </source>
</evidence>
<dbReference type="SUPFAM" id="SSF53756">
    <property type="entry name" value="UDP-Glycosyltransferase/glycogen phosphorylase"/>
    <property type="match status" value="1"/>
</dbReference>
<dbReference type="EMBL" id="KB870810">
    <property type="protein sequence ID" value="EOA19985.1"/>
    <property type="molecule type" value="Genomic_DNA"/>
</dbReference>
<gene>
    <name evidence="12" type="ORF">CARUB_v10000249mg</name>
</gene>
<dbReference type="OrthoDB" id="937291at2759"/>
<comment type="function">
    <text evidence="6">Sucrose-cleaving enzyme that provides UDP-glucose and fructose for various metabolic pathways.</text>
</comment>
<dbReference type="FunFam" id="1.20.120.1230:FF:000001">
    <property type="entry name" value="Sucrose synthase"/>
    <property type="match status" value="1"/>
</dbReference>
<comment type="similarity">
    <text evidence="1 6">Belongs to the glycosyltransferase 1 family. Plant sucrose synthase subfamily.</text>
</comment>
<accession>R0H5I2</accession>
<sequence length="809" mass="92074">MATPKLTRVLSTRDRVQDTLSAHRNELVSLLSRYVDQGKGILQPHNLIDELECVIGDDATKQSLSDGPFGEILKSAMEAIVVPPFVALAVRPRPGVWEYVRVNVFELSVEQLTVSEYLCFKEELVDGPNSNPFPLELDFEPFNANVPRPSRSSSIGNGVQFLNRHLSSVMFRNKDCLEPLLDFLRVHKYKGHPLMLNDRIQSISRLQSQLNKAEEHISKLPQETPFPEFEYSLQGMGFEKGWGDTARRVLEMMYLLSDILQAPDPSSLEKFLGMVPMVFNVVILSPHGYFGQANVLGLPDTGGQVVYILDQVRALETEMLLRIKRQGLDITPRILIVTRLIPDAKGTTCNQRLERVSGTEHTHILRVPFRSDKGILRKWISRFDVWPYLENYAQDAASEIVGELQGVPDFIIGNYSDGNLVASLMAHRMGVTQCTIAHALEKTKYPDSDIYWKDFDNKYHFSCQFTADLIAMNNADFIITSTYQEIAGTKNTVGQYESHGAFTLPGLYRVVHGIDVFDPKFNIVSPGADMTIYFPFSEETKRLTALHGSIEEILYSPEQTDEHVGTLSDRSKPILFSMARLDKVKNISGLVEMYCKNTKLRELVNLVVVAGNIDVSKSKDREEMVEIEKIHNLMKKYKLDGQFRWITAQTNRARNGELYRYIADTRGAFAQPAFYEAFGLTVVEAMTCGLPTFATCHGGPAEIIVHGDSGFHIDPYHPEQAGNIMADFFERCKEDPNHWKNVSDAGLERIYERYTWKIYSERLMTLAGVYGFWKYVSKLERRETRRYLEMFYILKFRDLVKTVPLTADD</sequence>
<evidence type="ECO:0000259" key="11">
    <source>
        <dbReference type="Pfam" id="PF24862"/>
    </source>
</evidence>
<evidence type="ECO:0000256" key="1">
    <source>
        <dbReference type="ARBA" id="ARBA00005894"/>
    </source>
</evidence>
<dbReference type="FunFam" id="3.40.50.2000:FF:000004">
    <property type="entry name" value="Sucrose synthase"/>
    <property type="match status" value="1"/>
</dbReference>
<evidence type="ECO:0000259" key="10">
    <source>
        <dbReference type="Pfam" id="PF24861"/>
    </source>
</evidence>
<dbReference type="PANTHER" id="PTHR45839:SF13">
    <property type="entry name" value="SUCROSE SYNTHASE 3"/>
    <property type="match status" value="1"/>
</dbReference>
<dbReference type="AlphaFoldDB" id="R0H5I2"/>
<evidence type="ECO:0000256" key="4">
    <source>
        <dbReference type="ARBA" id="ARBA00022679"/>
    </source>
</evidence>
<keyword evidence="4 6" id="KW-0808">Transferase</keyword>
<dbReference type="InterPro" id="IPR000368">
    <property type="entry name" value="Sucrose_synth_GT-B1"/>
</dbReference>
<dbReference type="Gene3D" id="3.10.450.330">
    <property type="match status" value="1"/>
</dbReference>
<feature type="domain" description="Sucrose synthase N-terminal" evidence="10">
    <location>
        <begin position="10"/>
        <end position="122"/>
    </location>
</feature>
<evidence type="ECO:0000259" key="9">
    <source>
        <dbReference type="Pfam" id="PF00862"/>
    </source>
</evidence>
<evidence type="ECO:0000313" key="13">
    <source>
        <dbReference type="Proteomes" id="UP000029121"/>
    </source>
</evidence>
<keyword evidence="3 6" id="KW-0328">Glycosyltransferase</keyword>
<feature type="coiled-coil region" evidence="7">
    <location>
        <begin position="196"/>
        <end position="223"/>
    </location>
</feature>
<dbReference type="Pfam" id="PF00862">
    <property type="entry name" value="GT-B_Sucrose_synth"/>
    <property type="match status" value="1"/>
</dbReference>
<feature type="domain" description="Sucrose synthase EPBD" evidence="11">
    <location>
        <begin position="157"/>
        <end position="244"/>
    </location>
</feature>
<comment type="catalytic activity">
    <reaction evidence="5 6">
        <text>an NDP-alpha-D-glucose + D-fructose = a ribonucleoside 5'-diphosphate + sucrose + H(+)</text>
        <dbReference type="Rhea" id="RHEA:16241"/>
        <dbReference type="ChEBI" id="CHEBI:15378"/>
        <dbReference type="ChEBI" id="CHEBI:17992"/>
        <dbReference type="ChEBI" id="CHEBI:37721"/>
        <dbReference type="ChEBI" id="CHEBI:57930"/>
        <dbReference type="ChEBI" id="CHEBI:76533"/>
        <dbReference type="EC" id="2.4.1.13"/>
    </reaction>
</comment>
<dbReference type="InterPro" id="IPR012820">
    <property type="entry name" value="Sucrose_synthase_pln/cyn"/>
</dbReference>
<dbReference type="KEGG" id="crb:17881746"/>
<dbReference type="STRING" id="81985.R0H5I2"/>
<protein>
    <recommendedName>
        <fullName evidence="2 6">Sucrose synthase</fullName>
        <ecNumber evidence="2 6">2.4.1.13</ecNumber>
    </recommendedName>
</protein>
<dbReference type="Gene3D" id="3.40.50.2000">
    <property type="entry name" value="Glycogen Phosphorylase B"/>
    <property type="match status" value="2"/>
</dbReference>
<dbReference type="eggNOG" id="KOG0853">
    <property type="taxonomic scope" value="Eukaryota"/>
</dbReference>
<dbReference type="Pfam" id="PF00534">
    <property type="entry name" value="Glycos_transf_1"/>
    <property type="match status" value="1"/>
</dbReference>
<dbReference type="Pfam" id="PF24862">
    <property type="entry name" value="SUS_EPBD"/>
    <property type="match status" value="1"/>
</dbReference>
<organism evidence="12 13">
    <name type="scientific">Capsella rubella</name>
    <dbReference type="NCBI Taxonomy" id="81985"/>
    <lineage>
        <taxon>Eukaryota</taxon>
        <taxon>Viridiplantae</taxon>
        <taxon>Streptophyta</taxon>
        <taxon>Embryophyta</taxon>
        <taxon>Tracheophyta</taxon>
        <taxon>Spermatophyta</taxon>
        <taxon>Magnoliopsida</taxon>
        <taxon>eudicotyledons</taxon>
        <taxon>Gunneridae</taxon>
        <taxon>Pentapetalae</taxon>
        <taxon>rosids</taxon>
        <taxon>malvids</taxon>
        <taxon>Brassicales</taxon>
        <taxon>Brassicaceae</taxon>
        <taxon>Camelineae</taxon>
        <taxon>Capsella</taxon>
    </lineage>
</organism>
<feature type="domain" description="Glycosyl transferase family 1" evidence="8">
    <location>
        <begin position="562"/>
        <end position="739"/>
    </location>
</feature>
<name>R0H5I2_9BRAS</name>
<dbReference type="PANTHER" id="PTHR45839">
    <property type="match status" value="1"/>
</dbReference>
<evidence type="ECO:0000256" key="2">
    <source>
        <dbReference type="ARBA" id="ARBA00012540"/>
    </source>
</evidence>
<feature type="domain" description="Sucrose synthase first GT-B" evidence="9">
    <location>
        <begin position="267"/>
        <end position="555"/>
    </location>
</feature>
<dbReference type="FunFam" id="3.10.450.330:FF:000001">
    <property type="entry name" value="Sucrose synthase"/>
    <property type="match status" value="1"/>
</dbReference>
<dbReference type="GO" id="GO:0016157">
    <property type="term" value="F:sucrose synthase activity"/>
    <property type="evidence" value="ECO:0007669"/>
    <property type="project" value="UniProtKB-UniRule"/>
</dbReference>
<dbReference type="InterPro" id="IPR056735">
    <property type="entry name" value="SUS_N"/>
</dbReference>
<dbReference type="NCBIfam" id="TIGR02470">
    <property type="entry name" value="sucr_synth"/>
    <property type="match status" value="1"/>
</dbReference>
<evidence type="ECO:0000259" key="8">
    <source>
        <dbReference type="Pfam" id="PF00534"/>
    </source>
</evidence>
<dbReference type="Gene3D" id="1.20.120.1230">
    <property type="match status" value="1"/>
</dbReference>